<name>A0ABU5VXQ5_9BACT</name>
<dbReference type="EMBL" id="JAYGJQ010000002">
    <property type="protein sequence ID" value="MEA9357392.1"/>
    <property type="molecule type" value="Genomic_DNA"/>
</dbReference>
<feature type="compositionally biased region" description="Basic and acidic residues" evidence="1">
    <location>
        <begin position="25"/>
        <end position="42"/>
    </location>
</feature>
<sequence>MTIMEEIKCMGHKFKNWFVTVEQKVEGKSSKESRNAQDHAFTEDELLDQEGMESFPASDPPGHRSKSKQDKSSHCH</sequence>
<accession>A0ABU5VXQ5</accession>
<feature type="region of interest" description="Disordered" evidence="1">
    <location>
        <begin position="25"/>
        <end position="76"/>
    </location>
</feature>
<proteinExistence type="predicted"/>
<evidence type="ECO:0000313" key="3">
    <source>
        <dbReference type="Proteomes" id="UP001302274"/>
    </source>
</evidence>
<keyword evidence="3" id="KW-1185">Reference proteome</keyword>
<evidence type="ECO:0000313" key="2">
    <source>
        <dbReference type="EMBL" id="MEA9357392.1"/>
    </source>
</evidence>
<evidence type="ECO:0000256" key="1">
    <source>
        <dbReference type="SAM" id="MobiDB-lite"/>
    </source>
</evidence>
<dbReference type="RefSeq" id="WP_323577391.1">
    <property type="nucleotide sequence ID" value="NZ_JAYGJQ010000002.1"/>
</dbReference>
<feature type="compositionally biased region" description="Basic and acidic residues" evidence="1">
    <location>
        <begin position="67"/>
        <end position="76"/>
    </location>
</feature>
<dbReference type="Proteomes" id="UP001302274">
    <property type="component" value="Unassembled WGS sequence"/>
</dbReference>
<reference evidence="2 3" key="1">
    <citation type="submission" date="2023-11" db="EMBL/GenBank/DDBJ databases">
        <title>A Novel Polar Bacteriovorax (B. antarcticus) Isolated from the Biocrust in Antarctica.</title>
        <authorList>
            <person name="Mun W."/>
            <person name="Choi S.Y."/>
            <person name="Mitchell R.J."/>
        </authorList>
    </citation>
    <scope>NUCLEOTIDE SEQUENCE [LARGE SCALE GENOMIC DNA]</scope>
    <source>
        <strain evidence="2 3">PP10</strain>
    </source>
</reference>
<organism evidence="2 3">
    <name type="scientific">Bacteriovorax antarcticus</name>
    <dbReference type="NCBI Taxonomy" id="3088717"/>
    <lineage>
        <taxon>Bacteria</taxon>
        <taxon>Pseudomonadati</taxon>
        <taxon>Bdellovibrionota</taxon>
        <taxon>Bacteriovoracia</taxon>
        <taxon>Bacteriovoracales</taxon>
        <taxon>Bacteriovoracaceae</taxon>
        <taxon>Bacteriovorax</taxon>
    </lineage>
</organism>
<comment type="caution">
    <text evidence="2">The sequence shown here is derived from an EMBL/GenBank/DDBJ whole genome shotgun (WGS) entry which is preliminary data.</text>
</comment>
<gene>
    <name evidence="2" type="ORF">SHI21_14290</name>
</gene>
<protein>
    <submittedName>
        <fullName evidence="2">Uncharacterized protein</fullName>
    </submittedName>
</protein>